<sequence>MFHFWGSEVLLIADGLSYGSHTATFSVAITGSGQSLDFYGGVVTLSAGPAGTTIQPEQFIDNTSNRWEYQPFVWLEASALGDYGGTHSYACNYLEQVTAAIQFSGSSIIEIIGSPASNSFGYTVQFNNAETVYNATNFWWAQRQVMFFAGGLDPTQTYNLTLLDFDVNQPTGPPGLNTSGFWCVNLDAAVIVPVLLPANATSTSTSNGAGLGTTGPSGSNGLSSGAIAGIAIGIIFSTENTGHAVYSSSIDGSVNGPNMVQPPDPIPFVSPPSDPLTSAFASDAPISVVIGATSSSSFKAEMSTRSPYEKAGHTQIRQRRGGETSGGNDTRHAQEVLQNAPTDDLIAILNQRLRVDQADNLEEPPQYEN</sequence>
<dbReference type="HOGENOM" id="CLU_042067_0_0_1"/>
<gene>
    <name evidence="2" type="ORF">DACRYDRAFT_116855</name>
</gene>
<dbReference type="AlphaFoldDB" id="M5G5B2"/>
<dbReference type="RefSeq" id="XP_040627914.1">
    <property type="nucleotide sequence ID" value="XM_040770273.1"/>
</dbReference>
<organism evidence="2 3">
    <name type="scientific">Dacryopinax primogenitus (strain DJM 731)</name>
    <name type="common">Brown rot fungus</name>
    <dbReference type="NCBI Taxonomy" id="1858805"/>
    <lineage>
        <taxon>Eukaryota</taxon>
        <taxon>Fungi</taxon>
        <taxon>Dikarya</taxon>
        <taxon>Basidiomycota</taxon>
        <taxon>Agaricomycotina</taxon>
        <taxon>Dacrymycetes</taxon>
        <taxon>Dacrymycetales</taxon>
        <taxon>Dacrymycetaceae</taxon>
        <taxon>Dacryopinax</taxon>
    </lineage>
</organism>
<evidence type="ECO:0000256" key="1">
    <source>
        <dbReference type="SAM" id="MobiDB-lite"/>
    </source>
</evidence>
<dbReference type="EMBL" id="JH795865">
    <property type="protein sequence ID" value="EJU01017.1"/>
    <property type="molecule type" value="Genomic_DNA"/>
</dbReference>
<evidence type="ECO:0000313" key="2">
    <source>
        <dbReference type="EMBL" id="EJU01017.1"/>
    </source>
</evidence>
<proteinExistence type="predicted"/>
<feature type="region of interest" description="Disordered" evidence="1">
    <location>
        <begin position="300"/>
        <end position="341"/>
    </location>
</feature>
<dbReference type="GeneID" id="63685335"/>
<dbReference type="Proteomes" id="UP000030653">
    <property type="component" value="Unassembled WGS sequence"/>
</dbReference>
<name>M5G5B2_DACPD</name>
<dbReference type="OrthoDB" id="2576334at2759"/>
<keyword evidence="3" id="KW-1185">Reference proteome</keyword>
<accession>M5G5B2</accession>
<protein>
    <submittedName>
        <fullName evidence="2">Uncharacterized protein</fullName>
    </submittedName>
</protein>
<evidence type="ECO:0000313" key="3">
    <source>
        <dbReference type="Proteomes" id="UP000030653"/>
    </source>
</evidence>
<reference evidence="2 3" key="1">
    <citation type="journal article" date="2012" name="Science">
        <title>The Paleozoic origin of enzymatic lignin decomposition reconstructed from 31 fungal genomes.</title>
        <authorList>
            <person name="Floudas D."/>
            <person name="Binder M."/>
            <person name="Riley R."/>
            <person name="Barry K."/>
            <person name="Blanchette R.A."/>
            <person name="Henrissat B."/>
            <person name="Martinez A.T."/>
            <person name="Otillar R."/>
            <person name="Spatafora J.W."/>
            <person name="Yadav J.S."/>
            <person name="Aerts A."/>
            <person name="Benoit I."/>
            <person name="Boyd A."/>
            <person name="Carlson A."/>
            <person name="Copeland A."/>
            <person name="Coutinho P.M."/>
            <person name="de Vries R.P."/>
            <person name="Ferreira P."/>
            <person name="Findley K."/>
            <person name="Foster B."/>
            <person name="Gaskell J."/>
            <person name="Glotzer D."/>
            <person name="Gorecki P."/>
            <person name="Heitman J."/>
            <person name="Hesse C."/>
            <person name="Hori C."/>
            <person name="Igarashi K."/>
            <person name="Jurgens J.A."/>
            <person name="Kallen N."/>
            <person name="Kersten P."/>
            <person name="Kohler A."/>
            <person name="Kuees U."/>
            <person name="Kumar T.K.A."/>
            <person name="Kuo A."/>
            <person name="LaButti K."/>
            <person name="Larrondo L.F."/>
            <person name="Lindquist E."/>
            <person name="Ling A."/>
            <person name="Lombard V."/>
            <person name="Lucas S."/>
            <person name="Lundell T."/>
            <person name="Martin R."/>
            <person name="McLaughlin D.J."/>
            <person name="Morgenstern I."/>
            <person name="Morin E."/>
            <person name="Murat C."/>
            <person name="Nagy L.G."/>
            <person name="Nolan M."/>
            <person name="Ohm R.A."/>
            <person name="Patyshakuliyeva A."/>
            <person name="Rokas A."/>
            <person name="Ruiz-Duenas F.J."/>
            <person name="Sabat G."/>
            <person name="Salamov A."/>
            <person name="Samejima M."/>
            <person name="Schmutz J."/>
            <person name="Slot J.C."/>
            <person name="St John F."/>
            <person name="Stenlid J."/>
            <person name="Sun H."/>
            <person name="Sun S."/>
            <person name="Syed K."/>
            <person name="Tsang A."/>
            <person name="Wiebenga A."/>
            <person name="Young D."/>
            <person name="Pisabarro A."/>
            <person name="Eastwood D.C."/>
            <person name="Martin F."/>
            <person name="Cullen D."/>
            <person name="Grigoriev I.V."/>
            <person name="Hibbett D.S."/>
        </authorList>
    </citation>
    <scope>NUCLEOTIDE SEQUENCE [LARGE SCALE GENOMIC DNA]</scope>
    <source>
        <strain evidence="2 3">DJM-731 SS1</strain>
    </source>
</reference>